<evidence type="ECO:0000256" key="1">
    <source>
        <dbReference type="ARBA" id="ARBA00008853"/>
    </source>
</evidence>
<dbReference type="Pfam" id="PF08450">
    <property type="entry name" value="SGL"/>
    <property type="match status" value="1"/>
</dbReference>
<dbReference type="OrthoDB" id="2633250at2"/>
<dbReference type="InterPro" id="IPR005511">
    <property type="entry name" value="SMP-30"/>
</dbReference>
<name>A0A4R7FPL7_9MICO</name>
<feature type="binding site" evidence="3">
    <location>
        <position position="99"/>
    </location>
    <ligand>
        <name>substrate</name>
    </ligand>
</feature>
<evidence type="ECO:0000259" key="4">
    <source>
        <dbReference type="Pfam" id="PF08450"/>
    </source>
</evidence>
<dbReference type="InterPro" id="IPR013658">
    <property type="entry name" value="SGL"/>
</dbReference>
<dbReference type="InterPro" id="IPR011042">
    <property type="entry name" value="6-blade_b-propeller_TolB-like"/>
</dbReference>
<dbReference type="AlphaFoldDB" id="A0A4R7FPL7"/>
<feature type="binding site" evidence="3">
    <location>
        <position position="145"/>
    </location>
    <ligand>
        <name>a divalent metal cation</name>
        <dbReference type="ChEBI" id="CHEBI:60240"/>
    </ligand>
</feature>
<feature type="binding site" evidence="3">
    <location>
        <position position="117"/>
    </location>
    <ligand>
        <name>substrate</name>
    </ligand>
</feature>
<gene>
    <name evidence="5" type="ORF">CLV52_0244</name>
</gene>
<evidence type="ECO:0000313" key="6">
    <source>
        <dbReference type="Proteomes" id="UP000295344"/>
    </source>
</evidence>
<organism evidence="5 6">
    <name type="scientific">Amnibacterium kyonggiense</name>
    <dbReference type="NCBI Taxonomy" id="595671"/>
    <lineage>
        <taxon>Bacteria</taxon>
        <taxon>Bacillati</taxon>
        <taxon>Actinomycetota</taxon>
        <taxon>Actinomycetes</taxon>
        <taxon>Micrococcales</taxon>
        <taxon>Microbacteriaceae</taxon>
        <taxon>Amnibacterium</taxon>
    </lineage>
</organism>
<keyword evidence="6" id="KW-1185">Reference proteome</keyword>
<sequence>MSRATRVTDRCTFHGEGVFWDEPRGRVLLVDMLAGAVVELGPDLVPARHEFGGIAAVIRRRDAGGYVLAVERGFRFLDDDLAPTGEDLPVFEDATVRMNEGGCDPQGRLLVGSMAYDAATGRGTVYRLDADRSVTPVLRDVTISNGLQWSADGGTAFYVDTPTDTVWRFHYDGSDGTFHDREPFIDLSEEQGHPDGMTIDEEGGLWVAMYGGWAVRRFDADGTPTEVVEVPTRDVTCPAFGGVDRSTLYITTSRDGWGEEHAEPEAGSVFALETGVRGARQHAYAG</sequence>
<feature type="binding site" evidence="3">
    <location>
        <position position="16"/>
    </location>
    <ligand>
        <name>a divalent metal cation</name>
        <dbReference type="ChEBI" id="CHEBI:60240"/>
    </ligand>
</feature>
<dbReference type="PRINTS" id="PR01790">
    <property type="entry name" value="SMP30FAMILY"/>
</dbReference>
<comment type="cofactor">
    <cofactor evidence="3">
        <name>Zn(2+)</name>
        <dbReference type="ChEBI" id="CHEBI:29105"/>
    </cofactor>
    <text evidence="3">Binds 1 divalent metal cation per subunit.</text>
</comment>
<feature type="binding site" evidence="3">
    <location>
        <position position="195"/>
    </location>
    <ligand>
        <name>a divalent metal cation</name>
        <dbReference type="ChEBI" id="CHEBI:60240"/>
    </ligand>
</feature>
<keyword evidence="3" id="KW-0479">Metal-binding</keyword>
<evidence type="ECO:0000256" key="3">
    <source>
        <dbReference type="PIRSR" id="PIRSR605511-2"/>
    </source>
</evidence>
<evidence type="ECO:0000256" key="2">
    <source>
        <dbReference type="PIRSR" id="PIRSR605511-1"/>
    </source>
</evidence>
<dbReference type="PANTHER" id="PTHR10907">
    <property type="entry name" value="REGUCALCIN"/>
    <property type="match status" value="1"/>
</dbReference>
<protein>
    <submittedName>
        <fullName evidence="5">Sugar lactone lactonase YvrE</fullName>
    </submittedName>
</protein>
<dbReference type="GO" id="GO:0004341">
    <property type="term" value="F:gluconolactonase activity"/>
    <property type="evidence" value="ECO:0007669"/>
    <property type="project" value="TreeGrafter"/>
</dbReference>
<keyword evidence="3" id="KW-0862">Zinc</keyword>
<dbReference type="EMBL" id="SOAM01000001">
    <property type="protein sequence ID" value="TDS79707.1"/>
    <property type="molecule type" value="Genomic_DNA"/>
</dbReference>
<comment type="similarity">
    <text evidence="1">Belongs to the SMP-30/CGR1 family.</text>
</comment>
<comment type="caution">
    <text evidence="5">The sequence shown here is derived from an EMBL/GenBank/DDBJ whole genome shotgun (WGS) entry which is preliminary data.</text>
</comment>
<feature type="active site" description="Proton donor/acceptor" evidence="2">
    <location>
        <position position="195"/>
    </location>
</feature>
<evidence type="ECO:0000313" key="5">
    <source>
        <dbReference type="EMBL" id="TDS79707.1"/>
    </source>
</evidence>
<dbReference type="Gene3D" id="2.120.10.30">
    <property type="entry name" value="TolB, C-terminal domain"/>
    <property type="match status" value="1"/>
</dbReference>
<reference evidence="5 6" key="1">
    <citation type="submission" date="2019-03" db="EMBL/GenBank/DDBJ databases">
        <title>Genomic Encyclopedia of Archaeal and Bacterial Type Strains, Phase II (KMG-II): from individual species to whole genera.</title>
        <authorList>
            <person name="Goeker M."/>
        </authorList>
    </citation>
    <scope>NUCLEOTIDE SEQUENCE [LARGE SCALE GENOMIC DNA]</scope>
    <source>
        <strain evidence="5 6">DSM 24782</strain>
    </source>
</reference>
<feature type="binding site" evidence="3">
    <location>
        <position position="97"/>
    </location>
    <ligand>
        <name>substrate</name>
    </ligand>
</feature>
<dbReference type="GO" id="GO:0019853">
    <property type="term" value="P:L-ascorbic acid biosynthetic process"/>
    <property type="evidence" value="ECO:0007669"/>
    <property type="project" value="TreeGrafter"/>
</dbReference>
<dbReference type="Proteomes" id="UP000295344">
    <property type="component" value="Unassembled WGS sequence"/>
</dbReference>
<dbReference type="SUPFAM" id="SSF63829">
    <property type="entry name" value="Calcium-dependent phosphotriesterase"/>
    <property type="match status" value="1"/>
</dbReference>
<proteinExistence type="inferred from homology"/>
<accession>A0A4R7FPL7</accession>
<dbReference type="RefSeq" id="WP_133764108.1">
    <property type="nucleotide sequence ID" value="NZ_BAAARP010000001.1"/>
</dbReference>
<dbReference type="PANTHER" id="PTHR10907:SF47">
    <property type="entry name" value="REGUCALCIN"/>
    <property type="match status" value="1"/>
</dbReference>
<dbReference type="GO" id="GO:0005509">
    <property type="term" value="F:calcium ion binding"/>
    <property type="evidence" value="ECO:0007669"/>
    <property type="project" value="TreeGrafter"/>
</dbReference>
<feature type="domain" description="SMP-30/Gluconolactonase/LRE-like region" evidence="4">
    <location>
        <begin position="15"/>
        <end position="253"/>
    </location>
</feature>